<sequence length="151" mass="16949">MALIANGRHDELRATLHGHSYDVSHLCHNRKCFNPEHLVVESRQNNRRRQACNGHKISVGAGFSYHPCAHGSVEKMRKCILPVQHLQVTMPDSDSQASTEETLAPDPDDIATVSNYCRVDLTKLHARPFQHQLALISDNRAAELKGLWVLP</sequence>
<dbReference type="Pfam" id="PF05551">
    <property type="entry name" value="zf-His_Me_endon"/>
    <property type="match status" value="1"/>
</dbReference>
<dbReference type="InterPro" id="IPR044925">
    <property type="entry name" value="His-Me_finger_sf"/>
</dbReference>
<dbReference type="InterPro" id="IPR044930">
    <property type="entry name" value="Homing_endonuclease_His-Me"/>
</dbReference>
<evidence type="ECO:0000259" key="1">
    <source>
        <dbReference type="Pfam" id="PF05551"/>
    </source>
</evidence>
<organism evidence="2 3">
    <name type="scientific">Lipomyces starkeyi NRRL Y-11557</name>
    <dbReference type="NCBI Taxonomy" id="675824"/>
    <lineage>
        <taxon>Eukaryota</taxon>
        <taxon>Fungi</taxon>
        <taxon>Dikarya</taxon>
        <taxon>Ascomycota</taxon>
        <taxon>Saccharomycotina</taxon>
        <taxon>Lipomycetes</taxon>
        <taxon>Lipomycetales</taxon>
        <taxon>Lipomycetaceae</taxon>
        <taxon>Lipomyces</taxon>
    </lineage>
</organism>
<reference evidence="2 3" key="1">
    <citation type="journal article" date="2016" name="Proc. Natl. Acad. Sci. U.S.A.">
        <title>Comparative genomics of biotechnologically important yeasts.</title>
        <authorList>
            <person name="Riley R."/>
            <person name="Haridas S."/>
            <person name="Wolfe K.H."/>
            <person name="Lopes M.R."/>
            <person name="Hittinger C.T."/>
            <person name="Goeker M."/>
            <person name="Salamov A.A."/>
            <person name="Wisecaver J.H."/>
            <person name="Long T.M."/>
            <person name="Calvey C.H."/>
            <person name="Aerts A.L."/>
            <person name="Barry K.W."/>
            <person name="Choi C."/>
            <person name="Clum A."/>
            <person name="Coughlan A.Y."/>
            <person name="Deshpande S."/>
            <person name="Douglass A.P."/>
            <person name="Hanson S.J."/>
            <person name="Klenk H.-P."/>
            <person name="LaButti K.M."/>
            <person name="Lapidus A."/>
            <person name="Lindquist E.A."/>
            <person name="Lipzen A.M."/>
            <person name="Meier-Kolthoff J.P."/>
            <person name="Ohm R.A."/>
            <person name="Otillar R.P."/>
            <person name="Pangilinan J.L."/>
            <person name="Peng Y."/>
            <person name="Rokas A."/>
            <person name="Rosa C.A."/>
            <person name="Scheuner C."/>
            <person name="Sibirny A.A."/>
            <person name="Slot J.C."/>
            <person name="Stielow J.B."/>
            <person name="Sun H."/>
            <person name="Kurtzman C.P."/>
            <person name="Blackwell M."/>
            <person name="Grigoriev I.V."/>
            <person name="Jeffries T.W."/>
        </authorList>
    </citation>
    <scope>NUCLEOTIDE SEQUENCE [LARGE SCALE GENOMIC DNA]</scope>
    <source>
        <strain evidence="2 3">NRRL Y-11557</strain>
    </source>
</reference>
<dbReference type="AlphaFoldDB" id="A0A1E3PUR8"/>
<accession>A0A1E3PUR8</accession>
<feature type="domain" description="Zinc-binding loop region of homing endonuclease" evidence="1">
    <location>
        <begin position="6"/>
        <end position="87"/>
    </location>
</feature>
<dbReference type="Gene3D" id="3.90.75.10">
    <property type="entry name" value="Homing Intron 3 (I-ppo) Encoded Endonuclease, Chain A"/>
    <property type="match status" value="1"/>
</dbReference>
<evidence type="ECO:0000313" key="2">
    <source>
        <dbReference type="EMBL" id="ODQ69141.1"/>
    </source>
</evidence>
<dbReference type="OrthoDB" id="5429163at2759"/>
<keyword evidence="3" id="KW-1185">Reference proteome</keyword>
<dbReference type="SUPFAM" id="SSF54060">
    <property type="entry name" value="His-Me finger endonucleases"/>
    <property type="match status" value="1"/>
</dbReference>
<name>A0A1E3PUR8_LIPST</name>
<protein>
    <recommendedName>
        <fullName evidence="1">Zinc-binding loop region of homing endonuclease domain-containing protein</fullName>
    </recommendedName>
</protein>
<evidence type="ECO:0000313" key="3">
    <source>
        <dbReference type="Proteomes" id="UP000094385"/>
    </source>
</evidence>
<dbReference type="EMBL" id="KV454305">
    <property type="protein sequence ID" value="ODQ69141.1"/>
    <property type="molecule type" value="Genomic_DNA"/>
</dbReference>
<dbReference type="InterPro" id="IPR008704">
    <property type="entry name" value="Endonuclease_Zinc-binding_loop"/>
</dbReference>
<dbReference type="GO" id="GO:0004519">
    <property type="term" value="F:endonuclease activity"/>
    <property type="evidence" value="ECO:0007669"/>
    <property type="project" value="InterPro"/>
</dbReference>
<proteinExistence type="predicted"/>
<gene>
    <name evidence="2" type="ORF">LIPSTDRAFT_66639</name>
</gene>
<dbReference type="Proteomes" id="UP000094385">
    <property type="component" value="Unassembled WGS sequence"/>
</dbReference>